<dbReference type="EMBL" id="KB007811">
    <property type="protein sequence ID" value="ELR24632.1"/>
    <property type="molecule type" value="Genomic_DNA"/>
</dbReference>
<feature type="repeat" description="WD" evidence="7">
    <location>
        <begin position="357"/>
        <end position="379"/>
    </location>
</feature>
<dbReference type="GO" id="GO:1990234">
    <property type="term" value="C:transferase complex"/>
    <property type="evidence" value="ECO:0007669"/>
    <property type="project" value="UniProtKB-ARBA"/>
</dbReference>
<dbReference type="SMART" id="SM00320">
    <property type="entry name" value="WD40"/>
    <property type="match status" value="6"/>
</dbReference>
<sequence length="506" mass="55884">MEADSSILGELEDQVTCWICFEVFDEPVTLNCGHSFCKECCIKLYKKNPLCAFCRREFGLPIPGLATLATNYKLQQEGGGGGTMDTGLNIEQESIWFDMPNEVLADIFMQLPPRDLGRLGLVCHLFKDVSEDNWIWRGICKERFPFVQVSRYGNSWKRCYAARHKMQNGWEGGRPGDFKMTPLRAHKNYVSAFDYYRNNVVSGSADSSLQIWNVTQTKPLHALNGHNGVVEAVKFNEIRIVSGATDNTVRVWDTTTGTSTLTLNHTGTVRTLQFNESTIISSGDDRTVKLWDVRSGTAQRSLAGHQQAVFMVDLAGDRLISGGGDGVRVWDIKSGACVRHLQAGTVMHAQPAGPNELVTAENDGSVRIWNVATGQSLHHFPGRWGLQPTCLQADGDTIVVGTNTNELRVFDQKKRQSLPNLNDHTAAVNGCQLDGQRLVSCSADNTIKVWDLKTGKRLYSLLGGSLQERAGNPPHPSSGLKFDEGRIVGAFNALLRVYSFTGEDAK</sequence>
<accession>L8HHG1</accession>
<dbReference type="PROSITE" id="PS50089">
    <property type="entry name" value="ZF_RING_2"/>
    <property type="match status" value="1"/>
</dbReference>
<dbReference type="STRING" id="1257118.L8HHG1"/>
<evidence type="ECO:0000256" key="4">
    <source>
        <dbReference type="ARBA" id="ARBA00022771"/>
    </source>
</evidence>
<dbReference type="InterPro" id="IPR015943">
    <property type="entry name" value="WD40/YVTN_repeat-like_dom_sf"/>
</dbReference>
<gene>
    <name evidence="10" type="ORF">ACA1_172170</name>
</gene>
<name>L8HHG1_ACACF</name>
<dbReference type="AlphaFoldDB" id="L8HHG1"/>
<dbReference type="PRINTS" id="PR00320">
    <property type="entry name" value="GPROTEINBRPT"/>
</dbReference>
<proteinExistence type="predicted"/>
<dbReference type="PANTHER" id="PTHR22847">
    <property type="entry name" value="WD40 REPEAT PROTEIN"/>
    <property type="match status" value="1"/>
</dbReference>
<feature type="repeat" description="WD" evidence="7">
    <location>
        <begin position="421"/>
        <end position="460"/>
    </location>
</feature>
<evidence type="ECO:0000256" key="2">
    <source>
        <dbReference type="ARBA" id="ARBA00022723"/>
    </source>
</evidence>
<dbReference type="OMA" id="IHLPYPQ"/>
<evidence type="ECO:0000313" key="11">
    <source>
        <dbReference type="Proteomes" id="UP000011083"/>
    </source>
</evidence>
<dbReference type="RefSeq" id="XP_004356532.1">
    <property type="nucleotide sequence ID" value="XM_004356479.1"/>
</dbReference>
<dbReference type="InterPro" id="IPR013083">
    <property type="entry name" value="Znf_RING/FYVE/PHD"/>
</dbReference>
<evidence type="ECO:0000256" key="5">
    <source>
        <dbReference type="ARBA" id="ARBA00022833"/>
    </source>
</evidence>
<reference evidence="10 11" key="1">
    <citation type="journal article" date="2013" name="Genome Biol.">
        <title>Genome of Acanthamoeba castellanii highlights extensive lateral gene transfer and early evolution of tyrosine kinase signaling.</title>
        <authorList>
            <person name="Clarke M."/>
            <person name="Lohan A.J."/>
            <person name="Liu B."/>
            <person name="Lagkouvardos I."/>
            <person name="Roy S."/>
            <person name="Zafar N."/>
            <person name="Bertelli C."/>
            <person name="Schilde C."/>
            <person name="Kianianmomeni A."/>
            <person name="Burglin T.R."/>
            <person name="Frech C."/>
            <person name="Turcotte B."/>
            <person name="Kopec K.O."/>
            <person name="Synnott J.M."/>
            <person name="Choo C."/>
            <person name="Paponov I."/>
            <person name="Finkler A."/>
            <person name="Soon Heng Tan C."/>
            <person name="Hutchins A.P."/>
            <person name="Weinmeier T."/>
            <person name="Rattei T."/>
            <person name="Chu J.S."/>
            <person name="Gimenez G."/>
            <person name="Irimia M."/>
            <person name="Rigden D.J."/>
            <person name="Fitzpatrick D.A."/>
            <person name="Lorenzo-Morales J."/>
            <person name="Bateman A."/>
            <person name="Chiu C.H."/>
            <person name="Tang P."/>
            <person name="Hegemann P."/>
            <person name="Fromm H."/>
            <person name="Raoult D."/>
            <person name="Greub G."/>
            <person name="Miranda-Saavedra D."/>
            <person name="Chen N."/>
            <person name="Nash P."/>
            <person name="Ginger M.L."/>
            <person name="Horn M."/>
            <person name="Schaap P."/>
            <person name="Caler L."/>
            <person name="Loftus B."/>
        </authorList>
    </citation>
    <scope>NUCLEOTIDE SEQUENCE [LARGE SCALE GENOMIC DNA]</scope>
    <source>
        <strain evidence="10 11">Neff</strain>
    </source>
</reference>
<feature type="repeat" description="WD" evidence="7">
    <location>
        <begin position="223"/>
        <end position="262"/>
    </location>
</feature>
<evidence type="ECO:0000256" key="6">
    <source>
        <dbReference type="PROSITE-ProRule" id="PRU00175"/>
    </source>
</evidence>
<organism evidence="10 11">
    <name type="scientific">Acanthamoeba castellanii (strain ATCC 30010 / Neff)</name>
    <dbReference type="NCBI Taxonomy" id="1257118"/>
    <lineage>
        <taxon>Eukaryota</taxon>
        <taxon>Amoebozoa</taxon>
        <taxon>Discosea</taxon>
        <taxon>Longamoebia</taxon>
        <taxon>Centramoebida</taxon>
        <taxon>Acanthamoebidae</taxon>
        <taxon>Acanthamoeba</taxon>
    </lineage>
</organism>
<dbReference type="SUPFAM" id="SSF81383">
    <property type="entry name" value="F-box domain"/>
    <property type="match status" value="1"/>
</dbReference>
<dbReference type="GO" id="GO:0005634">
    <property type="term" value="C:nucleus"/>
    <property type="evidence" value="ECO:0007669"/>
    <property type="project" value="TreeGrafter"/>
</dbReference>
<dbReference type="SUPFAM" id="SSF57850">
    <property type="entry name" value="RING/U-box"/>
    <property type="match status" value="1"/>
</dbReference>
<dbReference type="InterPro" id="IPR019775">
    <property type="entry name" value="WD40_repeat_CS"/>
</dbReference>
<dbReference type="PROSITE" id="PS50181">
    <property type="entry name" value="FBOX"/>
    <property type="match status" value="1"/>
</dbReference>
<evidence type="ECO:0000256" key="1">
    <source>
        <dbReference type="ARBA" id="ARBA00022574"/>
    </source>
</evidence>
<dbReference type="GeneID" id="14925654"/>
<dbReference type="InterPro" id="IPR027370">
    <property type="entry name" value="Znf-RING_euk"/>
</dbReference>
<dbReference type="GO" id="GO:0008270">
    <property type="term" value="F:zinc ion binding"/>
    <property type="evidence" value="ECO:0007669"/>
    <property type="project" value="UniProtKB-KW"/>
</dbReference>
<dbReference type="PROSITE" id="PS50082">
    <property type="entry name" value="WD_REPEATS_2"/>
    <property type="match status" value="5"/>
</dbReference>
<evidence type="ECO:0000256" key="3">
    <source>
        <dbReference type="ARBA" id="ARBA00022737"/>
    </source>
</evidence>
<dbReference type="InterPro" id="IPR036047">
    <property type="entry name" value="F-box-like_dom_sf"/>
</dbReference>
<keyword evidence="11" id="KW-1185">Reference proteome</keyword>
<evidence type="ECO:0000256" key="7">
    <source>
        <dbReference type="PROSITE-ProRule" id="PRU00221"/>
    </source>
</evidence>
<dbReference type="PANTHER" id="PTHR22847:SF637">
    <property type="entry name" value="WD REPEAT DOMAIN 5B"/>
    <property type="match status" value="1"/>
</dbReference>
<dbReference type="PROSITE" id="PS50294">
    <property type="entry name" value="WD_REPEATS_REGION"/>
    <property type="match status" value="4"/>
</dbReference>
<keyword evidence="3" id="KW-0677">Repeat</keyword>
<keyword evidence="2" id="KW-0479">Metal-binding</keyword>
<feature type="domain" description="RING-type" evidence="8">
    <location>
        <begin position="17"/>
        <end position="55"/>
    </location>
</feature>
<dbReference type="Gene3D" id="2.130.10.10">
    <property type="entry name" value="YVTN repeat-like/Quinoprotein amine dehydrogenase"/>
    <property type="match status" value="2"/>
</dbReference>
<dbReference type="CDD" id="cd00200">
    <property type="entry name" value="WD40"/>
    <property type="match status" value="1"/>
</dbReference>
<dbReference type="InterPro" id="IPR020472">
    <property type="entry name" value="WD40_PAC1"/>
</dbReference>
<dbReference type="PROSITE" id="PS00678">
    <property type="entry name" value="WD_REPEATS_1"/>
    <property type="match status" value="4"/>
</dbReference>
<dbReference type="Pfam" id="PF12937">
    <property type="entry name" value="F-box-like"/>
    <property type="match status" value="1"/>
</dbReference>
<feature type="repeat" description="WD" evidence="7">
    <location>
        <begin position="262"/>
        <end position="301"/>
    </location>
</feature>
<dbReference type="SMART" id="SM00184">
    <property type="entry name" value="RING"/>
    <property type="match status" value="1"/>
</dbReference>
<keyword evidence="4 6" id="KW-0863">Zinc-finger</keyword>
<dbReference type="InterPro" id="IPR036322">
    <property type="entry name" value="WD40_repeat_dom_sf"/>
</dbReference>
<keyword evidence="5" id="KW-0862">Zinc</keyword>
<dbReference type="InterPro" id="IPR001680">
    <property type="entry name" value="WD40_rpt"/>
</dbReference>
<dbReference type="InterPro" id="IPR001841">
    <property type="entry name" value="Znf_RING"/>
</dbReference>
<dbReference type="Proteomes" id="UP000011083">
    <property type="component" value="Unassembled WGS sequence"/>
</dbReference>
<keyword evidence="1 7" id="KW-0853">WD repeat</keyword>
<dbReference type="InterPro" id="IPR001810">
    <property type="entry name" value="F-box_dom"/>
</dbReference>
<feature type="repeat" description="WD" evidence="7">
    <location>
        <begin position="183"/>
        <end position="222"/>
    </location>
</feature>
<evidence type="ECO:0000313" key="10">
    <source>
        <dbReference type="EMBL" id="ELR24632.1"/>
    </source>
</evidence>
<dbReference type="Pfam" id="PF13445">
    <property type="entry name" value="zf-RING_UBOX"/>
    <property type="match status" value="1"/>
</dbReference>
<protein>
    <submittedName>
        <fullName evidence="10">WD domain, Gbeta repeat/F-box domain containing protein</fullName>
    </submittedName>
</protein>
<dbReference type="OrthoDB" id="190105at2759"/>
<dbReference type="KEGG" id="acan:ACA1_172170"/>
<dbReference type="Pfam" id="PF00400">
    <property type="entry name" value="WD40"/>
    <property type="match status" value="4"/>
</dbReference>
<dbReference type="Gene3D" id="1.20.1280.50">
    <property type="match status" value="1"/>
</dbReference>
<evidence type="ECO:0000259" key="8">
    <source>
        <dbReference type="PROSITE" id="PS50089"/>
    </source>
</evidence>
<feature type="domain" description="F-box" evidence="9">
    <location>
        <begin position="93"/>
        <end position="139"/>
    </location>
</feature>
<dbReference type="SMART" id="SM00256">
    <property type="entry name" value="FBOX"/>
    <property type="match status" value="1"/>
</dbReference>
<dbReference type="VEuPathDB" id="AmoebaDB:ACA1_172170"/>
<dbReference type="Gene3D" id="3.30.40.10">
    <property type="entry name" value="Zinc/RING finger domain, C3HC4 (zinc finger)"/>
    <property type="match status" value="1"/>
</dbReference>
<dbReference type="SUPFAM" id="SSF50978">
    <property type="entry name" value="WD40 repeat-like"/>
    <property type="match status" value="1"/>
</dbReference>
<evidence type="ECO:0000259" key="9">
    <source>
        <dbReference type="PROSITE" id="PS50181"/>
    </source>
</evidence>